<comment type="caution">
    <text evidence="1">The sequence shown here is derived from an EMBL/GenBank/DDBJ whole genome shotgun (WGS) entry which is preliminary data.</text>
</comment>
<dbReference type="EMBL" id="CM037160">
    <property type="protein sequence ID" value="KAH7839664.1"/>
    <property type="molecule type" value="Genomic_DNA"/>
</dbReference>
<dbReference type="Proteomes" id="UP000828048">
    <property type="component" value="Chromosome 10"/>
</dbReference>
<gene>
    <name evidence="1" type="ORF">Vadar_007044</name>
</gene>
<keyword evidence="2" id="KW-1185">Reference proteome</keyword>
<sequence length="254" mass="27057">MMDGIFICAAAHCLKSFLKKTKFESHIHGPTLTFSSATRKEEGANDSKAASAKQSTTCKSTACAPPRQVFSPRDSQPTDAQPPPRPIIQPKSSPSQFFGQVQYLPETFADYPQCRGPHPWLPNFTMPVSSNSIVGPPPFGYALFAPEGGLPFYGCPYEMARSELALEVGAEQGLLFGFSTGPAVGVNFSNGPCPWIMGPTGQGMVGGFQVRPVFFQGDYGQNMGVMAPTMAPPSSMNKVVEPVQGGSGVDPRDA</sequence>
<organism evidence="1 2">
    <name type="scientific">Vaccinium darrowii</name>
    <dbReference type="NCBI Taxonomy" id="229202"/>
    <lineage>
        <taxon>Eukaryota</taxon>
        <taxon>Viridiplantae</taxon>
        <taxon>Streptophyta</taxon>
        <taxon>Embryophyta</taxon>
        <taxon>Tracheophyta</taxon>
        <taxon>Spermatophyta</taxon>
        <taxon>Magnoliopsida</taxon>
        <taxon>eudicotyledons</taxon>
        <taxon>Gunneridae</taxon>
        <taxon>Pentapetalae</taxon>
        <taxon>asterids</taxon>
        <taxon>Ericales</taxon>
        <taxon>Ericaceae</taxon>
        <taxon>Vaccinioideae</taxon>
        <taxon>Vaccinieae</taxon>
        <taxon>Vaccinium</taxon>
    </lineage>
</organism>
<reference evidence="1 2" key="1">
    <citation type="journal article" date="2021" name="Hortic Res">
        <title>High-quality reference genome and annotation aids understanding of berry development for evergreen blueberry (Vaccinium darrowii).</title>
        <authorList>
            <person name="Yu J."/>
            <person name="Hulse-Kemp A.M."/>
            <person name="Babiker E."/>
            <person name="Staton M."/>
        </authorList>
    </citation>
    <scope>NUCLEOTIDE SEQUENCE [LARGE SCALE GENOMIC DNA]</scope>
    <source>
        <strain evidence="2">cv. NJ 8807/NJ 8810</strain>
        <tissue evidence="1">Young leaf</tissue>
    </source>
</reference>
<proteinExistence type="predicted"/>
<accession>A0ACB7XFY0</accession>
<protein>
    <submittedName>
        <fullName evidence="1">Uncharacterized protein</fullName>
    </submittedName>
</protein>
<evidence type="ECO:0000313" key="2">
    <source>
        <dbReference type="Proteomes" id="UP000828048"/>
    </source>
</evidence>
<name>A0ACB7XFY0_9ERIC</name>
<evidence type="ECO:0000313" key="1">
    <source>
        <dbReference type="EMBL" id="KAH7839664.1"/>
    </source>
</evidence>